<feature type="transmembrane region" description="Helical" evidence="14">
    <location>
        <begin position="517"/>
        <end position="535"/>
    </location>
</feature>
<dbReference type="NCBIfam" id="TIGR00860">
    <property type="entry name" value="LIC"/>
    <property type="match status" value="1"/>
</dbReference>
<evidence type="ECO:0000256" key="4">
    <source>
        <dbReference type="ARBA" id="ARBA00022989"/>
    </source>
</evidence>
<reference evidence="18" key="1">
    <citation type="submission" date="2025-08" db="UniProtKB">
        <authorList>
            <consortium name="RefSeq"/>
        </authorList>
    </citation>
    <scope>IDENTIFICATION</scope>
</reference>
<accession>A0ABM4D8D1</accession>
<comment type="similarity">
    <text evidence="14">Belongs to the ligand-gated ion channel (TC 1.A.9) family.</text>
</comment>
<dbReference type="SUPFAM" id="SSF90112">
    <property type="entry name" value="Neurotransmitter-gated ion-channel transmembrane pore"/>
    <property type="match status" value="1"/>
</dbReference>
<keyword evidence="7 14" id="KW-0472">Membrane</keyword>
<dbReference type="GeneID" id="100203342"/>
<keyword evidence="11" id="KW-1071">Ligand-gated ion channel</keyword>
<organism evidence="17 18">
    <name type="scientific">Hydra vulgaris</name>
    <name type="common">Hydra</name>
    <name type="synonym">Hydra attenuata</name>
    <dbReference type="NCBI Taxonomy" id="6087"/>
    <lineage>
        <taxon>Eukaryota</taxon>
        <taxon>Metazoa</taxon>
        <taxon>Cnidaria</taxon>
        <taxon>Hydrozoa</taxon>
        <taxon>Hydroidolina</taxon>
        <taxon>Anthoathecata</taxon>
        <taxon>Aplanulata</taxon>
        <taxon>Hydridae</taxon>
        <taxon>Hydra</taxon>
    </lineage>
</organism>
<dbReference type="InterPro" id="IPR002394">
    <property type="entry name" value="Nicotinic_acetylcholine_rcpt"/>
</dbReference>
<dbReference type="InterPro" id="IPR038050">
    <property type="entry name" value="Neuro_actylchol_rec"/>
</dbReference>
<dbReference type="PRINTS" id="PR00254">
    <property type="entry name" value="NICOTINICR"/>
</dbReference>
<evidence type="ECO:0000256" key="8">
    <source>
        <dbReference type="ARBA" id="ARBA00023157"/>
    </source>
</evidence>
<keyword evidence="17" id="KW-1185">Reference proteome</keyword>
<evidence type="ECO:0000256" key="10">
    <source>
        <dbReference type="ARBA" id="ARBA00023180"/>
    </source>
</evidence>
<feature type="transmembrane region" description="Helical" evidence="14">
    <location>
        <begin position="372"/>
        <end position="398"/>
    </location>
</feature>
<evidence type="ECO:0000256" key="6">
    <source>
        <dbReference type="ARBA" id="ARBA00023065"/>
    </source>
</evidence>
<evidence type="ECO:0000256" key="7">
    <source>
        <dbReference type="ARBA" id="ARBA00023136"/>
    </source>
</evidence>
<dbReference type="PROSITE" id="PS00236">
    <property type="entry name" value="NEUROTR_ION_CHANNEL"/>
    <property type="match status" value="1"/>
</dbReference>
<feature type="domain" description="Neurotransmitter-gated ion-channel transmembrane" evidence="16">
    <location>
        <begin position="318"/>
        <end position="532"/>
    </location>
</feature>
<feature type="domain" description="Neurotransmitter-gated ion-channel ligand-binding" evidence="15">
    <location>
        <begin position="100"/>
        <end position="310"/>
    </location>
</feature>
<dbReference type="InterPro" id="IPR036734">
    <property type="entry name" value="Neur_chan_lig-bd_sf"/>
</dbReference>
<feature type="transmembrane region" description="Helical" evidence="14">
    <location>
        <begin position="317"/>
        <end position="335"/>
    </location>
</feature>
<evidence type="ECO:0000313" key="18">
    <source>
        <dbReference type="RefSeq" id="XP_065670566.1"/>
    </source>
</evidence>
<evidence type="ECO:0000313" key="17">
    <source>
        <dbReference type="Proteomes" id="UP001652625"/>
    </source>
</evidence>
<protein>
    <submittedName>
        <fullName evidence="18">Neuronal acetylcholine receptor subunit alpha-10 isoform X3</fullName>
    </submittedName>
</protein>
<keyword evidence="8" id="KW-1015">Disulfide bond</keyword>
<dbReference type="PANTHER" id="PTHR18945">
    <property type="entry name" value="NEUROTRANSMITTER GATED ION CHANNEL"/>
    <property type="match status" value="1"/>
</dbReference>
<dbReference type="Proteomes" id="UP001652625">
    <property type="component" value="Chromosome 12"/>
</dbReference>
<feature type="transmembrane region" description="Helical" evidence="14">
    <location>
        <begin position="342"/>
        <end position="360"/>
    </location>
</feature>
<dbReference type="SUPFAM" id="SSF63712">
    <property type="entry name" value="Nicotinic receptor ligand binding domain-like"/>
    <property type="match status" value="1"/>
</dbReference>
<dbReference type="CDD" id="cd19051">
    <property type="entry name" value="LGIC_TM_cation"/>
    <property type="match status" value="1"/>
</dbReference>
<dbReference type="CDD" id="cd18997">
    <property type="entry name" value="LGIC_ECD_nAChR"/>
    <property type="match status" value="1"/>
</dbReference>
<evidence type="ECO:0000256" key="13">
    <source>
        <dbReference type="ARBA" id="ARBA00034099"/>
    </source>
</evidence>
<keyword evidence="4 14" id="KW-1133">Transmembrane helix</keyword>
<keyword evidence="9 18" id="KW-0675">Receptor</keyword>
<keyword evidence="5" id="KW-0770">Synapse</keyword>
<dbReference type="InterPro" id="IPR006201">
    <property type="entry name" value="Neur_channel"/>
</dbReference>
<keyword evidence="6 14" id="KW-0406">Ion transport</keyword>
<evidence type="ECO:0000256" key="5">
    <source>
        <dbReference type="ARBA" id="ARBA00023018"/>
    </source>
</evidence>
<evidence type="ECO:0000256" key="3">
    <source>
        <dbReference type="ARBA" id="ARBA00022692"/>
    </source>
</evidence>
<evidence type="ECO:0000256" key="11">
    <source>
        <dbReference type="ARBA" id="ARBA00023286"/>
    </source>
</evidence>
<keyword evidence="12 14" id="KW-0407">Ion channel</keyword>
<keyword evidence="2" id="KW-1003">Cell membrane</keyword>
<evidence type="ECO:0000259" key="16">
    <source>
        <dbReference type="Pfam" id="PF02932"/>
    </source>
</evidence>
<evidence type="ECO:0000256" key="9">
    <source>
        <dbReference type="ARBA" id="ARBA00023170"/>
    </source>
</evidence>
<dbReference type="Pfam" id="PF02931">
    <property type="entry name" value="Neur_chan_LBD"/>
    <property type="match status" value="1"/>
</dbReference>
<dbReference type="PRINTS" id="PR00252">
    <property type="entry name" value="NRIONCHANNEL"/>
</dbReference>
<dbReference type="InterPro" id="IPR018000">
    <property type="entry name" value="Neurotransmitter_ion_chnl_CS"/>
</dbReference>
<name>A0ABM4D8D1_HYDVU</name>
<dbReference type="Pfam" id="PF02932">
    <property type="entry name" value="Neur_chan_memb"/>
    <property type="match status" value="1"/>
</dbReference>
<dbReference type="InterPro" id="IPR006202">
    <property type="entry name" value="Neur_chan_lig-bd"/>
</dbReference>
<dbReference type="Gene3D" id="1.20.58.390">
    <property type="entry name" value="Neurotransmitter-gated ion-channel transmembrane domain"/>
    <property type="match status" value="1"/>
</dbReference>
<evidence type="ECO:0000259" key="15">
    <source>
        <dbReference type="Pfam" id="PF02931"/>
    </source>
</evidence>
<evidence type="ECO:0000256" key="1">
    <source>
        <dbReference type="ARBA" id="ARBA00022448"/>
    </source>
</evidence>
<gene>
    <name evidence="18" type="primary">LOC100203342</name>
</gene>
<evidence type="ECO:0000256" key="14">
    <source>
        <dbReference type="RuleBase" id="RU000687"/>
    </source>
</evidence>
<keyword evidence="1 14" id="KW-0813">Transport</keyword>
<dbReference type="Gene3D" id="2.70.170.10">
    <property type="entry name" value="Neurotransmitter-gated ion-channel ligand-binding domain"/>
    <property type="match status" value="1"/>
</dbReference>
<dbReference type="RefSeq" id="XP_065670566.1">
    <property type="nucleotide sequence ID" value="XM_065814494.1"/>
</dbReference>
<dbReference type="InterPro" id="IPR006029">
    <property type="entry name" value="Neurotrans-gated_channel_TM"/>
</dbReference>
<dbReference type="InterPro" id="IPR036719">
    <property type="entry name" value="Neuro-gated_channel_TM_sf"/>
</dbReference>
<evidence type="ECO:0000256" key="2">
    <source>
        <dbReference type="ARBA" id="ARBA00022475"/>
    </source>
</evidence>
<keyword evidence="10" id="KW-0325">Glycoprotein</keyword>
<sequence length="538" mass="61897">MWSFLILSLILFIDMIPSLVFKNNVIIRIKVLVYIIWISSYAEASLEPKNTMIKSNTKSETNEKNNKASMNIDQKTYQSTLYSTESNDSNINSTESDEVKLIKEIFRKRGYNKEVRPVVKKEDVVQVVFDLAYTQLLDLDEKNQVLVSNVWVRMRWYNELLKWNKDDYGGLESINIDSSKIWIPDIVLQNNAEEALGAGQLDLFNTKVILNHNGENQFYAPAILRSRCEINVEYFPFDDQKCQLSFLSLSYDKMRLNIKNKTSQADRIFYLESAEFELLSAKAENKEYYHGGCCAPYMNVVYTIHIRRKTLFYFNNLIGPCFLITMLCLFTFLLPPKTGERVTLVITTLLAMTVFMLTIAEKTPMTSNTTPLIGQFFVSSMVTIGLTLIATCVVLNLYENNHSPNTLPRSVRVILLEYLAPLLRIKFNKDFLPSNVIQHKKKILKDFKAENGHTQNPLLQPRAQTWSSVTPNRQNILCVPKGIMDGIGILADRAIQRNEEECISQEWATIARIFDRLFFIVFLITIALSAAFIYSNQT</sequence>
<evidence type="ECO:0000256" key="12">
    <source>
        <dbReference type="ARBA" id="ARBA00023303"/>
    </source>
</evidence>
<comment type="subcellular location">
    <subcellularLocation>
        <location evidence="13">Synaptic cell membrane</location>
        <topology evidence="13">Multi-pass membrane protein</topology>
    </subcellularLocation>
</comment>
<keyword evidence="3 14" id="KW-0812">Transmembrane</keyword>
<proteinExistence type="inferred from homology"/>